<sequence>MAVCNAQLLALLRFRADCAVGHTLATKSISDPEIIERRLELRSVRAIVDRELRRERWQRFLLKTMEYAVPAAMAALVAKWFWFYNNVALVALTPPSRAAAMAVIAAALALGTRLLLRHSVMGILTTPRAPAPPLTHGIPLAPENERAIWTILQRAFPAAPSDQAMD</sequence>
<dbReference type="Proteomes" id="UP000242474">
    <property type="component" value="Unassembled WGS sequence"/>
</dbReference>
<keyword evidence="3" id="KW-1185">Reference proteome</keyword>
<keyword evidence="1" id="KW-1133">Transmembrane helix</keyword>
<organism evidence="2 3">
    <name type="scientific">Coemansia reversa (strain ATCC 12441 / NRRL 1564)</name>
    <dbReference type="NCBI Taxonomy" id="763665"/>
    <lineage>
        <taxon>Eukaryota</taxon>
        <taxon>Fungi</taxon>
        <taxon>Fungi incertae sedis</taxon>
        <taxon>Zoopagomycota</taxon>
        <taxon>Kickxellomycotina</taxon>
        <taxon>Kickxellomycetes</taxon>
        <taxon>Kickxellales</taxon>
        <taxon>Kickxellaceae</taxon>
        <taxon>Coemansia</taxon>
    </lineage>
</organism>
<accession>A0A2G5BCH3</accession>
<dbReference type="EMBL" id="KZ303498">
    <property type="protein sequence ID" value="PIA16713.1"/>
    <property type="molecule type" value="Genomic_DNA"/>
</dbReference>
<proteinExistence type="predicted"/>
<feature type="non-terminal residue" evidence="2">
    <location>
        <position position="166"/>
    </location>
</feature>
<keyword evidence="1" id="KW-0472">Membrane</keyword>
<feature type="transmembrane region" description="Helical" evidence="1">
    <location>
        <begin position="60"/>
        <end position="83"/>
    </location>
</feature>
<evidence type="ECO:0000313" key="2">
    <source>
        <dbReference type="EMBL" id="PIA16713.1"/>
    </source>
</evidence>
<dbReference type="AlphaFoldDB" id="A0A2G5BCH3"/>
<dbReference type="OrthoDB" id="5524987at2759"/>
<gene>
    <name evidence="2" type="ORF">COEREDRAFT_81069</name>
</gene>
<protein>
    <submittedName>
        <fullName evidence="2">Uncharacterized protein</fullName>
    </submittedName>
</protein>
<reference evidence="2 3" key="1">
    <citation type="journal article" date="2015" name="Genome Biol. Evol.">
        <title>Phylogenomic analyses indicate that early fungi evolved digesting cell walls of algal ancestors of land plants.</title>
        <authorList>
            <person name="Chang Y."/>
            <person name="Wang S."/>
            <person name="Sekimoto S."/>
            <person name="Aerts A.L."/>
            <person name="Choi C."/>
            <person name="Clum A."/>
            <person name="LaButti K.M."/>
            <person name="Lindquist E.A."/>
            <person name="Yee Ngan C."/>
            <person name="Ohm R.A."/>
            <person name="Salamov A.A."/>
            <person name="Grigoriev I.V."/>
            <person name="Spatafora J.W."/>
            <person name="Berbee M.L."/>
        </authorList>
    </citation>
    <scope>NUCLEOTIDE SEQUENCE [LARGE SCALE GENOMIC DNA]</scope>
    <source>
        <strain evidence="2 3">NRRL 1564</strain>
    </source>
</reference>
<evidence type="ECO:0000256" key="1">
    <source>
        <dbReference type="SAM" id="Phobius"/>
    </source>
</evidence>
<name>A0A2G5BCH3_COERN</name>
<evidence type="ECO:0000313" key="3">
    <source>
        <dbReference type="Proteomes" id="UP000242474"/>
    </source>
</evidence>
<feature type="transmembrane region" description="Helical" evidence="1">
    <location>
        <begin position="98"/>
        <end position="116"/>
    </location>
</feature>
<keyword evidence="1" id="KW-0812">Transmembrane</keyword>